<comment type="similarity">
    <text evidence="1 2">Belongs to the UPF0145 family.</text>
</comment>
<dbReference type="Gene3D" id="3.30.110.70">
    <property type="entry name" value="Hypothetical protein apc22750. Chain B"/>
    <property type="match status" value="1"/>
</dbReference>
<protein>
    <recommendedName>
        <fullName evidence="2">UPF0145 protein MP11Mi_25680</fullName>
    </recommendedName>
</protein>
<gene>
    <name evidence="3" type="ORF">MP11Mi_25680</name>
</gene>
<evidence type="ECO:0000313" key="3">
    <source>
        <dbReference type="EMBL" id="WOC13467.1"/>
    </source>
</evidence>
<accession>A0AA97GW92</accession>
<dbReference type="InterPro" id="IPR035439">
    <property type="entry name" value="UPF0145_dom_sf"/>
</dbReference>
<proteinExistence type="inferred from homology"/>
<dbReference type="HAMAP" id="MF_00338">
    <property type="entry name" value="UPF0145"/>
    <property type="match status" value="1"/>
</dbReference>
<dbReference type="SUPFAM" id="SSF117782">
    <property type="entry name" value="YbjQ-like"/>
    <property type="match status" value="1"/>
</dbReference>
<organism evidence="3">
    <name type="scientific">Gordonia sp. MP11Mi</name>
    <dbReference type="NCBI Taxonomy" id="3022769"/>
    <lineage>
        <taxon>Bacteria</taxon>
        <taxon>Bacillati</taxon>
        <taxon>Actinomycetota</taxon>
        <taxon>Actinomycetes</taxon>
        <taxon>Mycobacteriales</taxon>
        <taxon>Gordoniaceae</taxon>
        <taxon>Gordonia</taxon>
    </lineage>
</organism>
<evidence type="ECO:0000256" key="1">
    <source>
        <dbReference type="ARBA" id="ARBA00010751"/>
    </source>
</evidence>
<sequence>MDTVQDMGEPWTDLRWPRRRGRRSVMGMIIVTTNELPGYRIEHVFGECFGLTVRSRHIGSNIGAGLKSLAGGELRGITQLLQECRQEALSRLAAEAQGRGANAVLAFRFETTEYAGGGGVEVCAYGTAVGVSALVGGPPVPSQPVAPLPPQQ</sequence>
<dbReference type="InterPro" id="IPR002765">
    <property type="entry name" value="UPF0145_YbjQ-like"/>
</dbReference>
<dbReference type="PANTHER" id="PTHR34068">
    <property type="entry name" value="UPF0145 PROTEIN YBJQ"/>
    <property type="match status" value="1"/>
</dbReference>
<dbReference type="EMBL" id="CP128986">
    <property type="protein sequence ID" value="WOC13467.1"/>
    <property type="molecule type" value="Genomic_DNA"/>
</dbReference>
<name>A0AA97GW92_9ACTN</name>
<reference evidence="3" key="1">
    <citation type="submission" date="2023-06" db="EMBL/GenBank/DDBJ databases">
        <title>Gordonia sp. nov. and Pseudochrobactrum sp. nov., two species isolated from the burying beetle Nicrophorus vespilloides.</title>
        <authorList>
            <person name="Poehlein A."/>
            <person name="Guzman J."/>
            <person name="Daniel R."/>
            <person name="Vilcinskas A."/>
        </authorList>
    </citation>
    <scope>NUCLEOTIDE SEQUENCE</scope>
    <source>
        <strain evidence="3">MP11Mi</strain>
    </source>
</reference>
<dbReference type="AlphaFoldDB" id="A0AA97GW92"/>
<dbReference type="PANTHER" id="PTHR34068:SF2">
    <property type="entry name" value="UPF0145 PROTEIN SCO3412"/>
    <property type="match status" value="1"/>
</dbReference>
<evidence type="ECO:0000256" key="2">
    <source>
        <dbReference type="HAMAP-Rule" id="MF_00338"/>
    </source>
</evidence>
<dbReference type="Pfam" id="PF01906">
    <property type="entry name" value="YbjQ_1"/>
    <property type="match status" value="1"/>
</dbReference>